<dbReference type="AlphaFoldDB" id="A0A918CAY4"/>
<reference evidence="2" key="1">
    <citation type="journal article" date="2014" name="Int. J. Syst. Evol. Microbiol.">
        <title>Complete genome sequence of Corynebacterium casei LMG S-19264T (=DSM 44701T), isolated from a smear-ripened cheese.</title>
        <authorList>
            <consortium name="US DOE Joint Genome Institute (JGI-PGF)"/>
            <person name="Walter F."/>
            <person name="Albersmeier A."/>
            <person name="Kalinowski J."/>
            <person name="Ruckert C."/>
        </authorList>
    </citation>
    <scope>NUCLEOTIDE SEQUENCE</scope>
    <source>
        <strain evidence="2">JCM 31311</strain>
    </source>
</reference>
<reference evidence="2" key="2">
    <citation type="submission" date="2020-09" db="EMBL/GenBank/DDBJ databases">
        <authorList>
            <person name="Sun Q."/>
            <person name="Ohkuma M."/>
        </authorList>
    </citation>
    <scope>NUCLEOTIDE SEQUENCE</scope>
    <source>
        <strain evidence="2">JCM 31311</strain>
    </source>
</reference>
<feature type="compositionally biased region" description="Basic and acidic residues" evidence="1">
    <location>
        <begin position="1"/>
        <end position="11"/>
    </location>
</feature>
<proteinExistence type="predicted"/>
<organism evidence="2 3">
    <name type="scientific">Deinococcus ruber</name>
    <dbReference type="NCBI Taxonomy" id="1848197"/>
    <lineage>
        <taxon>Bacteria</taxon>
        <taxon>Thermotogati</taxon>
        <taxon>Deinococcota</taxon>
        <taxon>Deinococci</taxon>
        <taxon>Deinococcales</taxon>
        <taxon>Deinococcaceae</taxon>
        <taxon>Deinococcus</taxon>
    </lineage>
</organism>
<keyword evidence="3" id="KW-1185">Reference proteome</keyword>
<dbReference type="EMBL" id="BMQL01000017">
    <property type="protein sequence ID" value="GGR14898.1"/>
    <property type="molecule type" value="Genomic_DNA"/>
</dbReference>
<dbReference type="RefSeq" id="WP_189091304.1">
    <property type="nucleotide sequence ID" value="NZ_BMQL01000017.1"/>
</dbReference>
<name>A0A918CAY4_9DEIO</name>
<evidence type="ECO:0000256" key="1">
    <source>
        <dbReference type="SAM" id="MobiDB-lite"/>
    </source>
</evidence>
<feature type="compositionally biased region" description="Basic and acidic residues" evidence="1">
    <location>
        <begin position="60"/>
        <end position="88"/>
    </location>
</feature>
<feature type="region of interest" description="Disordered" evidence="1">
    <location>
        <begin position="1"/>
        <end position="88"/>
    </location>
</feature>
<dbReference type="Proteomes" id="UP000603865">
    <property type="component" value="Unassembled WGS sequence"/>
</dbReference>
<gene>
    <name evidence="2" type="ORF">GCM10008957_29720</name>
</gene>
<evidence type="ECO:0000313" key="3">
    <source>
        <dbReference type="Proteomes" id="UP000603865"/>
    </source>
</evidence>
<accession>A0A918CAY4</accession>
<evidence type="ECO:0000313" key="2">
    <source>
        <dbReference type="EMBL" id="GGR14898.1"/>
    </source>
</evidence>
<comment type="caution">
    <text evidence="2">The sequence shown here is derived from an EMBL/GenBank/DDBJ whole genome shotgun (WGS) entry which is preliminary data.</text>
</comment>
<sequence>MPDDETVRDMAPDASEVSLISGLTGGLTEPGNLSEPSAAEQGDAPADVGSRPAPPLQPTSHEHLSAEEVEKLLGADAEGRADNDVSES</sequence>
<protein>
    <submittedName>
        <fullName evidence="2">Uncharacterized protein</fullName>
    </submittedName>
</protein>